<accession>A0A0F4YVQ5</accession>
<name>A0A0F4YVQ5_RASE3</name>
<dbReference type="InterPro" id="IPR036426">
    <property type="entry name" value="Bulb-type_lectin_dom_sf"/>
</dbReference>
<evidence type="ECO:0000313" key="3">
    <source>
        <dbReference type="EMBL" id="KKA22314.1"/>
    </source>
</evidence>
<dbReference type="GeneID" id="25315993"/>
<dbReference type="NCBIfam" id="TIGR03804">
    <property type="entry name" value="para_beta_helix"/>
    <property type="match status" value="1"/>
</dbReference>
<dbReference type="PROSITE" id="PS50927">
    <property type="entry name" value="BULB_LECTIN"/>
    <property type="match status" value="1"/>
</dbReference>
<evidence type="ECO:0000313" key="4">
    <source>
        <dbReference type="Proteomes" id="UP000053958"/>
    </source>
</evidence>
<feature type="signal peptide" evidence="1">
    <location>
        <begin position="1"/>
        <end position="20"/>
    </location>
</feature>
<proteinExistence type="predicted"/>
<protein>
    <recommendedName>
        <fullName evidence="2">Bulb-type lectin domain-containing protein</fullName>
    </recommendedName>
</protein>
<dbReference type="Gene3D" id="2.160.20.10">
    <property type="entry name" value="Single-stranded right-handed beta-helix, Pectin lyase-like"/>
    <property type="match status" value="1"/>
</dbReference>
<dbReference type="SMART" id="SM00108">
    <property type="entry name" value="B_lectin"/>
    <property type="match status" value="1"/>
</dbReference>
<keyword evidence="4" id="KW-1185">Reference proteome</keyword>
<evidence type="ECO:0000259" key="2">
    <source>
        <dbReference type="PROSITE" id="PS50927"/>
    </source>
</evidence>
<gene>
    <name evidence="3" type="ORF">T310_3644</name>
</gene>
<dbReference type="STRING" id="1408163.A0A0F4YVQ5"/>
<organism evidence="3 4">
    <name type="scientific">Rasamsonia emersonii (strain ATCC 16479 / CBS 393.64 / IMI 116815)</name>
    <dbReference type="NCBI Taxonomy" id="1408163"/>
    <lineage>
        <taxon>Eukaryota</taxon>
        <taxon>Fungi</taxon>
        <taxon>Dikarya</taxon>
        <taxon>Ascomycota</taxon>
        <taxon>Pezizomycotina</taxon>
        <taxon>Eurotiomycetes</taxon>
        <taxon>Eurotiomycetidae</taxon>
        <taxon>Eurotiales</taxon>
        <taxon>Trichocomaceae</taxon>
        <taxon>Rasamsonia</taxon>
    </lineage>
</organism>
<keyword evidence="1" id="KW-0732">Signal</keyword>
<comment type="caution">
    <text evidence="3">The sequence shown here is derived from an EMBL/GenBank/DDBJ whole genome shotgun (WGS) entry which is preliminary data.</text>
</comment>
<sequence length="514" mass="53014">MAPLISPLLSFSSLLALAAAACISSGDQTAINNAFQQGGAGTVVQLCPGAVISISESISFTANDQEISTEGYPTDEMRATIQVASGSNVSTLISGNSFDGIRIKNIQLDGTRPVNGMVVGGGANIEIGGASNGQVVSNIVSKNPRGWSCLHIIQSGDDSKPCTNATVSNNEIGPCGEEGTNAAGNGQWADGISFACTNSIVSNNTITGSTDGGIVLFGAPGTTVTGNTITSSATNKGFGAINMVDNLYGGSYANVLVTDNVITGQKLFSVGVSIGAYVWSFNDPFFLSGPATITNNRFAGNITFPIAINGWTGGLTENCQVTGNDVSQVTKPRSLFADAVTCSAEIKTLFNENADLVYYPPGLTGTTDLQSGFVQATQNATNFICTTGLLPSEQTYEANGLNIVSDSAPFATLHGDIVMQYQGDSNVVVYNTSTGDYVPVWASGHTVSQGCGSPSLCHLSFQGDGNLVTYYNNTPLWSTGTAGVGKTMNCLNAAPWIEILDASGKVVWTTADSS</sequence>
<dbReference type="SMART" id="SM00710">
    <property type="entry name" value="PbH1"/>
    <property type="match status" value="8"/>
</dbReference>
<dbReference type="InterPro" id="IPR001480">
    <property type="entry name" value="Bulb-type_lectin_dom"/>
</dbReference>
<reference evidence="3 4" key="1">
    <citation type="submission" date="2015-04" db="EMBL/GenBank/DDBJ databases">
        <authorList>
            <person name="Heijne W.H."/>
            <person name="Fedorova N.D."/>
            <person name="Nierman W.C."/>
            <person name="Vollebregt A.W."/>
            <person name="Zhao Z."/>
            <person name="Wu L."/>
            <person name="Kumar M."/>
            <person name="Stam H."/>
            <person name="van den Berg M.A."/>
            <person name="Pel H.J."/>
        </authorList>
    </citation>
    <scope>NUCLEOTIDE SEQUENCE [LARGE SCALE GENOMIC DNA]</scope>
    <source>
        <strain evidence="3 4">CBS 393.64</strain>
    </source>
</reference>
<feature type="chain" id="PRO_5002482097" description="Bulb-type lectin domain-containing protein" evidence="1">
    <location>
        <begin position="21"/>
        <end position="514"/>
    </location>
</feature>
<dbReference type="EMBL" id="LASV01000144">
    <property type="protein sequence ID" value="KKA22314.1"/>
    <property type="molecule type" value="Genomic_DNA"/>
</dbReference>
<dbReference type="Proteomes" id="UP000053958">
    <property type="component" value="Unassembled WGS sequence"/>
</dbReference>
<dbReference type="InterPro" id="IPR011050">
    <property type="entry name" value="Pectin_lyase_fold/virulence"/>
</dbReference>
<dbReference type="Gene3D" id="2.90.10.10">
    <property type="entry name" value="Bulb-type lectin domain"/>
    <property type="match status" value="1"/>
</dbReference>
<evidence type="ECO:0000256" key="1">
    <source>
        <dbReference type="SAM" id="SignalP"/>
    </source>
</evidence>
<dbReference type="SUPFAM" id="SSF51126">
    <property type="entry name" value="Pectin lyase-like"/>
    <property type="match status" value="1"/>
</dbReference>
<feature type="domain" description="Bulb-type lectin" evidence="2">
    <location>
        <begin position="395"/>
        <end position="514"/>
    </location>
</feature>
<dbReference type="AlphaFoldDB" id="A0A0F4YVQ5"/>
<dbReference type="InterPro" id="IPR006626">
    <property type="entry name" value="PbH1"/>
</dbReference>
<dbReference type="InterPro" id="IPR022441">
    <property type="entry name" value="Para_beta_helix_rpt-2"/>
</dbReference>
<dbReference type="InterPro" id="IPR012334">
    <property type="entry name" value="Pectin_lyas_fold"/>
</dbReference>
<dbReference type="SUPFAM" id="SSF51110">
    <property type="entry name" value="alpha-D-mannose-specific plant lectins"/>
    <property type="match status" value="1"/>
</dbReference>
<dbReference type="RefSeq" id="XP_013328926.1">
    <property type="nucleotide sequence ID" value="XM_013473472.1"/>
</dbReference>
<dbReference type="OrthoDB" id="2587928at2759"/>